<protein>
    <submittedName>
        <fullName evidence="2">Uncharacterized protein</fullName>
    </submittedName>
</protein>
<evidence type="ECO:0000256" key="1">
    <source>
        <dbReference type="SAM" id="Phobius"/>
    </source>
</evidence>
<reference evidence="2 3" key="1">
    <citation type="submission" date="2018-08" db="EMBL/GenBank/DDBJ databases">
        <title>Genomic Encyclopedia of Archaeal and Bacterial Type Strains, Phase II (KMG-II): from individual species to whole genera.</title>
        <authorList>
            <person name="Goeker M."/>
        </authorList>
    </citation>
    <scope>NUCLEOTIDE SEQUENCE [LARGE SCALE GENOMIC DNA]</scope>
    <source>
        <strain evidence="2 3">DSM 45791</strain>
    </source>
</reference>
<keyword evidence="3" id="KW-1185">Reference proteome</keyword>
<keyword evidence="1" id="KW-0812">Transmembrane</keyword>
<dbReference type="OrthoDB" id="9851275at2"/>
<dbReference type="AlphaFoldDB" id="A0A3E0HT82"/>
<dbReference type="RefSeq" id="WP_116174337.1">
    <property type="nucleotide sequence ID" value="NZ_CP144375.1"/>
</dbReference>
<feature type="transmembrane region" description="Helical" evidence="1">
    <location>
        <begin position="113"/>
        <end position="136"/>
    </location>
</feature>
<proteinExistence type="predicted"/>
<gene>
    <name evidence="2" type="ORF">BCF44_10416</name>
</gene>
<feature type="transmembrane region" description="Helical" evidence="1">
    <location>
        <begin position="18"/>
        <end position="40"/>
    </location>
</feature>
<feature type="transmembrane region" description="Helical" evidence="1">
    <location>
        <begin position="156"/>
        <end position="176"/>
    </location>
</feature>
<dbReference type="Proteomes" id="UP000256269">
    <property type="component" value="Unassembled WGS sequence"/>
</dbReference>
<evidence type="ECO:0000313" key="3">
    <source>
        <dbReference type="Proteomes" id="UP000256269"/>
    </source>
</evidence>
<keyword evidence="1" id="KW-1133">Transmembrane helix</keyword>
<accession>A0A3E0HT82</accession>
<dbReference type="EMBL" id="QUNO01000004">
    <property type="protein sequence ID" value="REH49753.1"/>
    <property type="molecule type" value="Genomic_DNA"/>
</dbReference>
<keyword evidence="1" id="KW-0472">Membrane</keyword>
<evidence type="ECO:0000313" key="2">
    <source>
        <dbReference type="EMBL" id="REH49753.1"/>
    </source>
</evidence>
<organism evidence="2 3">
    <name type="scientific">Kutzneria buriramensis</name>
    <dbReference type="NCBI Taxonomy" id="1045776"/>
    <lineage>
        <taxon>Bacteria</taxon>
        <taxon>Bacillati</taxon>
        <taxon>Actinomycetota</taxon>
        <taxon>Actinomycetes</taxon>
        <taxon>Pseudonocardiales</taxon>
        <taxon>Pseudonocardiaceae</taxon>
        <taxon>Kutzneria</taxon>
    </lineage>
</organism>
<comment type="caution">
    <text evidence="2">The sequence shown here is derived from an EMBL/GenBank/DDBJ whole genome shotgun (WGS) entry which is preliminary data.</text>
</comment>
<name>A0A3E0HT82_9PSEU</name>
<feature type="transmembrane region" description="Helical" evidence="1">
    <location>
        <begin position="81"/>
        <end position="101"/>
    </location>
</feature>
<sequence length="223" mass="23075">MSEPTPSVPVVRLPSRRIVAGVVLLAAGLLAIGGTFGSLFDLSMSFSFGLTSVGHTFTTTSWTTEYPTLGVPFGTASRPNYFGLPAVVAGALALYGADALLRGRGRPLNLVRVRLFAVAACALIAGYIWFAATNLIDSISVNADADGFGYTTGAGMWILIAACLVAALGSVLLLGLTPEAASAPTAPADEVIVYQVDADTPPMGFEVPVDLPPTDTYQPPEKP</sequence>